<proteinExistence type="predicted"/>
<dbReference type="AlphaFoldDB" id="A0A453G5B9"/>
<reference evidence="2" key="1">
    <citation type="journal article" date="2014" name="Science">
        <title>Ancient hybridizations among the ancestral genomes of bread wheat.</title>
        <authorList>
            <consortium name="International Wheat Genome Sequencing Consortium,"/>
            <person name="Marcussen T."/>
            <person name="Sandve S.R."/>
            <person name="Heier L."/>
            <person name="Spannagl M."/>
            <person name="Pfeifer M."/>
            <person name="Jakobsen K.S."/>
            <person name="Wulff B.B."/>
            <person name="Steuernagel B."/>
            <person name="Mayer K.F."/>
            <person name="Olsen O.A."/>
        </authorList>
    </citation>
    <scope>NUCLEOTIDE SEQUENCE [LARGE SCALE GENOMIC DNA]</scope>
    <source>
        <strain evidence="2">cv. AL8/78</strain>
    </source>
</reference>
<name>A0A453G5B9_AEGTS</name>
<evidence type="ECO:0000313" key="2">
    <source>
        <dbReference type="Proteomes" id="UP000015105"/>
    </source>
</evidence>
<dbReference type="STRING" id="200361.A0A453G5B9"/>
<reference evidence="1" key="3">
    <citation type="journal article" date="2017" name="Nature">
        <title>Genome sequence of the progenitor of the wheat D genome Aegilops tauschii.</title>
        <authorList>
            <person name="Luo M.C."/>
            <person name="Gu Y.Q."/>
            <person name="Puiu D."/>
            <person name="Wang H."/>
            <person name="Twardziok S.O."/>
            <person name="Deal K.R."/>
            <person name="Huo N."/>
            <person name="Zhu T."/>
            <person name="Wang L."/>
            <person name="Wang Y."/>
            <person name="McGuire P.E."/>
            <person name="Liu S."/>
            <person name="Long H."/>
            <person name="Ramasamy R.K."/>
            <person name="Rodriguez J.C."/>
            <person name="Van S.L."/>
            <person name="Yuan L."/>
            <person name="Wang Z."/>
            <person name="Xia Z."/>
            <person name="Xiao L."/>
            <person name="Anderson O.D."/>
            <person name="Ouyang S."/>
            <person name="Liang Y."/>
            <person name="Zimin A.V."/>
            <person name="Pertea G."/>
            <person name="Qi P."/>
            <person name="Bennetzen J.L."/>
            <person name="Dai X."/>
            <person name="Dawson M.W."/>
            <person name="Muller H.G."/>
            <person name="Kugler K."/>
            <person name="Rivarola-Duarte L."/>
            <person name="Spannagl M."/>
            <person name="Mayer K.F.X."/>
            <person name="Lu F.H."/>
            <person name="Bevan M.W."/>
            <person name="Leroy P."/>
            <person name="Li P."/>
            <person name="You F.M."/>
            <person name="Sun Q."/>
            <person name="Liu Z."/>
            <person name="Lyons E."/>
            <person name="Wicker T."/>
            <person name="Salzberg S.L."/>
            <person name="Devos K.M."/>
            <person name="Dvorak J."/>
        </authorList>
    </citation>
    <scope>NUCLEOTIDE SEQUENCE [LARGE SCALE GENOMIC DNA]</scope>
    <source>
        <strain evidence="1">cv. AL8/78</strain>
    </source>
</reference>
<dbReference type="EnsemblPlants" id="AET3Gv20886700.1">
    <property type="protein sequence ID" value="AET3Gv20886700.1"/>
    <property type="gene ID" value="AET3Gv20886700"/>
</dbReference>
<protein>
    <submittedName>
        <fullName evidence="1">Uncharacterized protein</fullName>
    </submittedName>
</protein>
<organism evidence="1 2">
    <name type="scientific">Aegilops tauschii subsp. strangulata</name>
    <name type="common">Goatgrass</name>
    <dbReference type="NCBI Taxonomy" id="200361"/>
    <lineage>
        <taxon>Eukaryota</taxon>
        <taxon>Viridiplantae</taxon>
        <taxon>Streptophyta</taxon>
        <taxon>Embryophyta</taxon>
        <taxon>Tracheophyta</taxon>
        <taxon>Spermatophyta</taxon>
        <taxon>Magnoliopsida</taxon>
        <taxon>Liliopsida</taxon>
        <taxon>Poales</taxon>
        <taxon>Poaceae</taxon>
        <taxon>BOP clade</taxon>
        <taxon>Pooideae</taxon>
        <taxon>Triticodae</taxon>
        <taxon>Triticeae</taxon>
        <taxon>Triticinae</taxon>
        <taxon>Aegilops</taxon>
    </lineage>
</organism>
<accession>A0A453G5B9</accession>
<reference evidence="1" key="5">
    <citation type="journal article" date="2021" name="G3 (Bethesda)">
        <title>Aegilops tauschii genome assembly Aet v5.0 features greater sequence contiguity and improved annotation.</title>
        <authorList>
            <person name="Wang L."/>
            <person name="Zhu T."/>
            <person name="Rodriguez J.C."/>
            <person name="Deal K.R."/>
            <person name="Dubcovsky J."/>
            <person name="McGuire P.E."/>
            <person name="Lux T."/>
            <person name="Spannagl M."/>
            <person name="Mayer K.F.X."/>
            <person name="Baldrich P."/>
            <person name="Meyers B.C."/>
            <person name="Huo N."/>
            <person name="Gu Y.Q."/>
            <person name="Zhou H."/>
            <person name="Devos K.M."/>
            <person name="Bennetzen J.L."/>
            <person name="Unver T."/>
            <person name="Budak H."/>
            <person name="Gulick P.J."/>
            <person name="Galiba G."/>
            <person name="Kalapos B."/>
            <person name="Nelson D.R."/>
            <person name="Li P."/>
            <person name="You F.M."/>
            <person name="Luo M.C."/>
            <person name="Dvorak J."/>
        </authorList>
    </citation>
    <scope>NUCLEOTIDE SEQUENCE [LARGE SCALE GENOMIC DNA]</scope>
    <source>
        <strain evidence="1">cv. AL8/78</strain>
    </source>
</reference>
<evidence type="ECO:0000313" key="1">
    <source>
        <dbReference type="EnsemblPlants" id="AET3Gv20886700.1"/>
    </source>
</evidence>
<reference evidence="2" key="2">
    <citation type="journal article" date="2017" name="Nat. Plants">
        <title>The Aegilops tauschii genome reveals multiple impacts of transposons.</title>
        <authorList>
            <person name="Zhao G."/>
            <person name="Zou C."/>
            <person name="Li K."/>
            <person name="Wang K."/>
            <person name="Li T."/>
            <person name="Gao L."/>
            <person name="Zhang X."/>
            <person name="Wang H."/>
            <person name="Yang Z."/>
            <person name="Liu X."/>
            <person name="Jiang W."/>
            <person name="Mao L."/>
            <person name="Kong X."/>
            <person name="Jiao Y."/>
            <person name="Jia J."/>
        </authorList>
    </citation>
    <scope>NUCLEOTIDE SEQUENCE [LARGE SCALE GENOMIC DNA]</scope>
    <source>
        <strain evidence="2">cv. AL8/78</strain>
    </source>
</reference>
<sequence length="48" mass="5148">VPEPNELRAIATKGVITCLQDAIESLEQGNDISGVAEPWSLPPTLWTS</sequence>
<dbReference type="Proteomes" id="UP000015105">
    <property type="component" value="Chromosome 3D"/>
</dbReference>
<keyword evidence="2" id="KW-1185">Reference proteome</keyword>
<dbReference type="Gramene" id="AET3Gv20886700.1">
    <property type="protein sequence ID" value="AET3Gv20886700.1"/>
    <property type="gene ID" value="AET3Gv20886700"/>
</dbReference>
<reference evidence="1" key="4">
    <citation type="submission" date="2019-03" db="UniProtKB">
        <authorList>
            <consortium name="EnsemblPlants"/>
        </authorList>
    </citation>
    <scope>IDENTIFICATION</scope>
</reference>